<dbReference type="InterPro" id="IPR001995">
    <property type="entry name" value="Peptidase_A2_cat"/>
</dbReference>
<evidence type="ECO:0000313" key="4">
    <source>
        <dbReference type="Proteomes" id="UP000178404"/>
    </source>
</evidence>
<gene>
    <name evidence="3" type="ORF">A3A90_00955</name>
</gene>
<accession>A0A1G2U0D3</accession>
<dbReference type="Gene3D" id="2.40.70.10">
    <property type="entry name" value="Acid Proteases"/>
    <property type="match status" value="1"/>
</dbReference>
<sequence length="134" mass="15165">MKFKYKQYGSILRPVIEIILKNQGKSVRYEVLVDSGADLCIFDEEIGSYLGIDVRKGKPREVFGVGGKCSVFYIHPIIIEVGGWPFEINAGFMPSVAGKAMPYGLVGQKGFFENFIVKFDLLKEEIEIKNREKH</sequence>
<dbReference type="InterPro" id="IPR001969">
    <property type="entry name" value="Aspartic_peptidase_AS"/>
</dbReference>
<dbReference type="PROSITE" id="PS50175">
    <property type="entry name" value="ASP_PROT_RETROV"/>
    <property type="match status" value="1"/>
</dbReference>
<dbReference type="Pfam" id="PF13650">
    <property type="entry name" value="Asp_protease_2"/>
    <property type="match status" value="1"/>
</dbReference>
<dbReference type="PROSITE" id="PS00141">
    <property type="entry name" value="ASP_PROTEASE"/>
    <property type="match status" value="1"/>
</dbReference>
<dbReference type="CDD" id="cd00303">
    <property type="entry name" value="retropepsin_like"/>
    <property type="match status" value="1"/>
</dbReference>
<keyword evidence="1" id="KW-0378">Hydrolase</keyword>
<name>A0A1G2U0D3_9BACT</name>
<evidence type="ECO:0000313" key="3">
    <source>
        <dbReference type="EMBL" id="OHB02350.1"/>
    </source>
</evidence>
<dbReference type="SUPFAM" id="SSF50630">
    <property type="entry name" value="Acid proteases"/>
    <property type="match status" value="1"/>
</dbReference>
<dbReference type="GO" id="GO:0006508">
    <property type="term" value="P:proteolysis"/>
    <property type="evidence" value="ECO:0007669"/>
    <property type="project" value="InterPro"/>
</dbReference>
<protein>
    <recommendedName>
        <fullName evidence="2">Peptidase A2 domain-containing protein</fullName>
    </recommendedName>
</protein>
<organism evidence="3 4">
    <name type="scientific">Candidatus Zambryskibacteria bacterium RIFCSPLOWO2_01_FULL_35_19</name>
    <dbReference type="NCBI Taxonomy" id="1802757"/>
    <lineage>
        <taxon>Bacteria</taxon>
        <taxon>Candidatus Zambryskiibacteriota</taxon>
    </lineage>
</organism>
<proteinExistence type="predicted"/>
<reference evidence="3 4" key="1">
    <citation type="journal article" date="2016" name="Nat. Commun.">
        <title>Thousands of microbial genomes shed light on interconnected biogeochemical processes in an aquifer system.</title>
        <authorList>
            <person name="Anantharaman K."/>
            <person name="Brown C.T."/>
            <person name="Hug L.A."/>
            <person name="Sharon I."/>
            <person name="Castelle C.J."/>
            <person name="Probst A.J."/>
            <person name="Thomas B.C."/>
            <person name="Singh A."/>
            <person name="Wilkins M.J."/>
            <person name="Karaoz U."/>
            <person name="Brodie E.L."/>
            <person name="Williams K.H."/>
            <person name="Hubbard S.S."/>
            <person name="Banfield J.F."/>
        </authorList>
    </citation>
    <scope>NUCLEOTIDE SEQUENCE [LARGE SCALE GENOMIC DNA]</scope>
</reference>
<dbReference type="Proteomes" id="UP000178404">
    <property type="component" value="Unassembled WGS sequence"/>
</dbReference>
<dbReference type="InterPro" id="IPR021109">
    <property type="entry name" value="Peptidase_aspartic_dom_sf"/>
</dbReference>
<feature type="domain" description="Peptidase A2" evidence="2">
    <location>
        <begin position="29"/>
        <end position="110"/>
    </location>
</feature>
<comment type="caution">
    <text evidence="3">The sequence shown here is derived from an EMBL/GenBank/DDBJ whole genome shotgun (WGS) entry which is preliminary data.</text>
</comment>
<evidence type="ECO:0000259" key="2">
    <source>
        <dbReference type="PROSITE" id="PS50175"/>
    </source>
</evidence>
<dbReference type="AlphaFoldDB" id="A0A1G2U0D3"/>
<evidence type="ECO:0000256" key="1">
    <source>
        <dbReference type="ARBA" id="ARBA00022801"/>
    </source>
</evidence>
<dbReference type="EMBL" id="MHWA01000004">
    <property type="protein sequence ID" value="OHB02350.1"/>
    <property type="molecule type" value="Genomic_DNA"/>
</dbReference>
<dbReference type="GO" id="GO:0004190">
    <property type="term" value="F:aspartic-type endopeptidase activity"/>
    <property type="evidence" value="ECO:0007669"/>
    <property type="project" value="InterPro"/>
</dbReference>